<sequence>MQSIGKINKLQNYLNENQVSERLGVSVNLLRKHRWESKGLPYVKFGSRILYAEPEVVEYLLNHRIETGKNLF</sequence>
<gene>
    <name evidence="1" type="ORF">METZ01_LOCUS199311</name>
</gene>
<evidence type="ECO:0008006" key="2">
    <source>
        <dbReference type="Google" id="ProtNLM"/>
    </source>
</evidence>
<organism evidence="1">
    <name type="scientific">marine metagenome</name>
    <dbReference type="NCBI Taxonomy" id="408172"/>
    <lineage>
        <taxon>unclassified sequences</taxon>
        <taxon>metagenomes</taxon>
        <taxon>ecological metagenomes</taxon>
    </lineage>
</organism>
<dbReference type="InterPro" id="IPR009061">
    <property type="entry name" value="DNA-bd_dom_put_sf"/>
</dbReference>
<dbReference type="SUPFAM" id="SSF46955">
    <property type="entry name" value="Putative DNA-binding domain"/>
    <property type="match status" value="1"/>
</dbReference>
<name>A0A382E9C4_9ZZZZ</name>
<dbReference type="AlphaFoldDB" id="A0A382E9C4"/>
<dbReference type="EMBL" id="UINC01043027">
    <property type="protein sequence ID" value="SVB46457.1"/>
    <property type="molecule type" value="Genomic_DNA"/>
</dbReference>
<proteinExistence type="predicted"/>
<accession>A0A382E9C4</accession>
<protein>
    <recommendedName>
        <fullName evidence="2">Helix-turn-helix domain-containing protein</fullName>
    </recommendedName>
</protein>
<reference evidence="1" key="1">
    <citation type="submission" date="2018-05" db="EMBL/GenBank/DDBJ databases">
        <authorList>
            <person name="Lanie J.A."/>
            <person name="Ng W.-L."/>
            <person name="Kazmierczak K.M."/>
            <person name="Andrzejewski T.M."/>
            <person name="Davidsen T.M."/>
            <person name="Wayne K.J."/>
            <person name="Tettelin H."/>
            <person name="Glass J.I."/>
            <person name="Rusch D."/>
            <person name="Podicherti R."/>
            <person name="Tsui H.-C.T."/>
            <person name="Winkler M.E."/>
        </authorList>
    </citation>
    <scope>NUCLEOTIDE SEQUENCE</scope>
</reference>
<evidence type="ECO:0000313" key="1">
    <source>
        <dbReference type="EMBL" id="SVB46457.1"/>
    </source>
</evidence>
<dbReference type="Gene3D" id="1.10.10.10">
    <property type="entry name" value="Winged helix-like DNA-binding domain superfamily/Winged helix DNA-binding domain"/>
    <property type="match status" value="1"/>
</dbReference>
<dbReference type="InterPro" id="IPR036388">
    <property type="entry name" value="WH-like_DNA-bd_sf"/>
</dbReference>